<organism evidence="2 3">
    <name type="scientific">Cellulosilyticum lentocellum (strain ATCC 49066 / DSM 5427 / NCIMB 11756 / RHM5)</name>
    <name type="common">Clostridium lentocellum</name>
    <dbReference type="NCBI Taxonomy" id="642492"/>
    <lineage>
        <taxon>Bacteria</taxon>
        <taxon>Bacillati</taxon>
        <taxon>Bacillota</taxon>
        <taxon>Clostridia</taxon>
        <taxon>Lachnospirales</taxon>
        <taxon>Cellulosilyticaceae</taxon>
        <taxon>Cellulosilyticum</taxon>
    </lineage>
</organism>
<dbReference type="eggNOG" id="ENOG50332B3">
    <property type="taxonomic scope" value="Bacteria"/>
</dbReference>
<dbReference type="STRING" id="642492.Clole_1496"/>
<feature type="transmembrane region" description="Helical" evidence="1">
    <location>
        <begin position="6"/>
        <end position="27"/>
    </location>
</feature>
<dbReference type="RefSeq" id="WP_013656520.1">
    <property type="nucleotide sequence ID" value="NC_015275.1"/>
</dbReference>
<reference evidence="2 3" key="1">
    <citation type="journal article" date="2011" name="J. Bacteriol.">
        <title>Complete genome sequence of the cellulose-degrading bacterium Cellulosilyticum lentocellum.</title>
        <authorList>
            <consortium name="US DOE Joint Genome Institute"/>
            <person name="Miller D.A."/>
            <person name="Suen G."/>
            <person name="Bruce D."/>
            <person name="Copeland A."/>
            <person name="Cheng J.F."/>
            <person name="Detter C."/>
            <person name="Goodwin L.A."/>
            <person name="Han C.S."/>
            <person name="Hauser L.J."/>
            <person name="Land M.L."/>
            <person name="Lapidus A."/>
            <person name="Lucas S."/>
            <person name="Meincke L."/>
            <person name="Pitluck S."/>
            <person name="Tapia R."/>
            <person name="Teshima H."/>
            <person name="Woyke T."/>
            <person name="Fox B.G."/>
            <person name="Angert E.R."/>
            <person name="Currie C.R."/>
        </authorList>
    </citation>
    <scope>NUCLEOTIDE SEQUENCE [LARGE SCALE GENOMIC DNA]</scope>
    <source>
        <strain evidence="3">ATCC 49066 / DSM 5427 / NCIMB 11756 / RHM5</strain>
    </source>
</reference>
<keyword evidence="1" id="KW-0472">Membrane</keyword>
<evidence type="ECO:0000256" key="1">
    <source>
        <dbReference type="SAM" id="Phobius"/>
    </source>
</evidence>
<protein>
    <submittedName>
        <fullName evidence="2">Uncharacterized protein</fullName>
    </submittedName>
</protein>
<name>F2JJU0_CELLD</name>
<dbReference type="AlphaFoldDB" id="F2JJU0"/>
<dbReference type="HOGENOM" id="CLU_1127508_0_0_9"/>
<keyword evidence="3" id="KW-1185">Reference proteome</keyword>
<accession>F2JJU0</accession>
<dbReference type="Proteomes" id="UP000008467">
    <property type="component" value="Chromosome"/>
</dbReference>
<proteinExistence type="predicted"/>
<evidence type="ECO:0000313" key="2">
    <source>
        <dbReference type="EMBL" id="ADZ83222.1"/>
    </source>
</evidence>
<dbReference type="KEGG" id="cle:Clole_1496"/>
<dbReference type="EMBL" id="CP002582">
    <property type="protein sequence ID" value="ADZ83222.1"/>
    <property type="molecule type" value="Genomic_DNA"/>
</dbReference>
<evidence type="ECO:0000313" key="3">
    <source>
        <dbReference type="Proteomes" id="UP000008467"/>
    </source>
</evidence>
<keyword evidence="1" id="KW-0812">Transmembrane</keyword>
<sequence>MELFEVTFSLIVGLVCFILGSILKIGFPAYISKKFDNIATKEDLVALTEIPEKIKLDFQKEFDDYTRSNTFQNDFYYKRYTELYAPLYSIVCQSEGFRVFSEDTQNKAYSFNEFPFLEICKKRSRTKTNLFNQQVLSHEEIVVEDELTKFNKKELSQFIIDHEELASPKLIKLAIFYRYVNENYGGSEKKVEEAYIEYFNKKELQLIREIVSQIVREYNQLRRDLNLDYDQHELNNGEFNNEIYRA</sequence>
<keyword evidence="1" id="KW-1133">Transmembrane helix</keyword>
<gene>
    <name evidence="2" type="ordered locus">Clole_1496</name>
</gene>